<evidence type="ECO:0000256" key="10">
    <source>
        <dbReference type="ARBA" id="ARBA00023136"/>
    </source>
</evidence>
<evidence type="ECO:0000256" key="4">
    <source>
        <dbReference type="ARBA" id="ARBA00022448"/>
    </source>
</evidence>
<dbReference type="InterPro" id="IPR006885">
    <property type="entry name" value="NADH_UbQ_FeS_4_mit-like"/>
</dbReference>
<comment type="similarity">
    <text evidence="2 11">Belongs to the complex I NDUFS4 subunit family.</text>
</comment>
<keyword evidence="5 11" id="KW-0679">Respiratory chain</keyword>
<dbReference type="GO" id="GO:0005743">
    <property type="term" value="C:mitochondrial inner membrane"/>
    <property type="evidence" value="ECO:0007669"/>
    <property type="project" value="UniProtKB-SubCell"/>
</dbReference>
<dbReference type="eggNOG" id="KOG3389">
    <property type="taxonomic scope" value="Eukaryota"/>
</dbReference>
<keyword evidence="10 11" id="KW-0472">Membrane</keyword>
<keyword evidence="4 11" id="KW-0813">Transport</keyword>
<organism evidence="12">
    <name type="scientific">Amphimedon queenslandica</name>
    <name type="common">Sponge</name>
    <dbReference type="NCBI Taxonomy" id="400682"/>
    <lineage>
        <taxon>Eukaryota</taxon>
        <taxon>Metazoa</taxon>
        <taxon>Porifera</taxon>
        <taxon>Demospongiae</taxon>
        <taxon>Heteroscleromorpha</taxon>
        <taxon>Haplosclerida</taxon>
        <taxon>Niphatidae</taxon>
        <taxon>Amphimedon</taxon>
    </lineage>
</organism>
<dbReference type="PANTHER" id="PTHR12219:SF8">
    <property type="entry name" value="NADH DEHYDROGENASE [UBIQUINONE] IRON-SULFUR PROTEIN 4, MITOCHONDRIAL"/>
    <property type="match status" value="1"/>
</dbReference>
<name>A0A1X7UJ76_AMPQE</name>
<evidence type="ECO:0000256" key="2">
    <source>
        <dbReference type="ARBA" id="ARBA00005882"/>
    </source>
</evidence>
<evidence type="ECO:0000256" key="11">
    <source>
        <dbReference type="RuleBase" id="RU367010"/>
    </source>
</evidence>
<dbReference type="OMA" id="GTIMKFD"/>
<keyword evidence="6 11" id="KW-0999">Mitochondrion inner membrane</keyword>
<evidence type="ECO:0000256" key="7">
    <source>
        <dbReference type="ARBA" id="ARBA00022946"/>
    </source>
</evidence>
<reference evidence="13" key="1">
    <citation type="journal article" date="2010" name="Nature">
        <title>The Amphimedon queenslandica genome and the evolution of animal complexity.</title>
        <authorList>
            <person name="Srivastava M."/>
            <person name="Simakov O."/>
            <person name="Chapman J."/>
            <person name="Fahey B."/>
            <person name="Gauthier M.E."/>
            <person name="Mitros T."/>
            <person name="Richards G.S."/>
            <person name="Conaco C."/>
            <person name="Dacre M."/>
            <person name="Hellsten U."/>
            <person name="Larroux C."/>
            <person name="Putnam N.H."/>
            <person name="Stanke M."/>
            <person name="Adamska M."/>
            <person name="Darling A."/>
            <person name="Degnan S.M."/>
            <person name="Oakley T.H."/>
            <person name="Plachetzki D.C."/>
            <person name="Zhai Y."/>
            <person name="Adamski M."/>
            <person name="Calcino A."/>
            <person name="Cummins S.F."/>
            <person name="Goodstein D.M."/>
            <person name="Harris C."/>
            <person name="Jackson D.J."/>
            <person name="Leys S.P."/>
            <person name="Shu S."/>
            <person name="Woodcroft B.J."/>
            <person name="Vervoort M."/>
            <person name="Kosik K.S."/>
            <person name="Manning G."/>
            <person name="Degnan B.M."/>
            <person name="Rokhsar D.S."/>
        </authorList>
    </citation>
    <scope>NUCLEOTIDE SEQUENCE [LARGE SCALE GENOMIC DNA]</scope>
</reference>
<dbReference type="EnsemblMetazoa" id="Aqu2.1.27802_001">
    <property type="protein sequence ID" value="Aqu2.1.27802_001"/>
    <property type="gene ID" value="Aqu2.1.27802"/>
</dbReference>
<dbReference type="PANTHER" id="PTHR12219">
    <property type="entry name" value="NADH-UBIQUINONE OXIDOREDUCTASE"/>
    <property type="match status" value="1"/>
</dbReference>
<dbReference type="InParanoid" id="A0A1X7UJ76"/>
<evidence type="ECO:0000256" key="9">
    <source>
        <dbReference type="ARBA" id="ARBA00023128"/>
    </source>
</evidence>
<dbReference type="FunFam" id="3.30.160.190:FF:000001">
    <property type="entry name" value="NADH-ubiquinone oxidoreductase 21 kDa subunit mitochondrial"/>
    <property type="match status" value="1"/>
</dbReference>
<dbReference type="GO" id="GO:0022900">
    <property type="term" value="P:electron transport chain"/>
    <property type="evidence" value="ECO:0007669"/>
    <property type="project" value="InterPro"/>
</dbReference>
<evidence type="ECO:0000256" key="6">
    <source>
        <dbReference type="ARBA" id="ARBA00022792"/>
    </source>
</evidence>
<dbReference type="OrthoDB" id="3089at2759"/>
<dbReference type="AlphaFoldDB" id="A0A1X7UJ76"/>
<proteinExistence type="inferred from homology"/>
<evidence type="ECO:0000256" key="3">
    <source>
        <dbReference type="ARBA" id="ARBA00015796"/>
    </source>
</evidence>
<keyword evidence="7 11" id="KW-0809">Transit peptide</keyword>
<accession>A0A1X7UJ76</accession>
<evidence type="ECO:0000313" key="13">
    <source>
        <dbReference type="Proteomes" id="UP000007879"/>
    </source>
</evidence>
<dbReference type="Gene3D" id="3.30.160.190">
    <property type="entry name" value="atu1810 like domain"/>
    <property type="match status" value="1"/>
</dbReference>
<dbReference type="InterPro" id="IPR038532">
    <property type="entry name" value="NDUFS4-like_sf"/>
</dbReference>
<sequence>MAVRRLLSLWSVNGSRLTGLRVAYVSTDPKPATSLVKKEREDIERMPADKIPTLQSVSGLPDDEVGRLVRIYRRSKNAMQSGTNNTHQWTMEFDNQERWENPLMGWTSTGDPNSNVILNFDSKEQAIAFAVQSGFKYQVTKEQLPITRRKSYGDNFSWDKRTRVGSK</sequence>
<dbReference type="Pfam" id="PF04800">
    <property type="entry name" value="NDUS4"/>
    <property type="match status" value="1"/>
</dbReference>
<keyword evidence="13" id="KW-1185">Reference proteome</keyword>
<dbReference type="STRING" id="400682.A0A1X7UJ76"/>
<keyword evidence="8 11" id="KW-0249">Electron transport</keyword>
<evidence type="ECO:0000256" key="8">
    <source>
        <dbReference type="ARBA" id="ARBA00022982"/>
    </source>
</evidence>
<protein>
    <recommendedName>
        <fullName evidence="3 11">NADH dehydrogenase [ubiquinone] iron-sulfur protein 4, mitochondrial</fullName>
    </recommendedName>
</protein>
<keyword evidence="9 11" id="KW-0496">Mitochondrion</keyword>
<evidence type="ECO:0000256" key="1">
    <source>
        <dbReference type="ARBA" id="ARBA00003195"/>
    </source>
</evidence>
<dbReference type="EnsemblMetazoa" id="XM_003387673.3">
    <property type="protein sequence ID" value="XP_003387721.1"/>
    <property type="gene ID" value="LOC100634278"/>
</dbReference>
<comment type="function">
    <text evidence="1 11">Accessory subunit of the mitochondrial membrane respiratory chain NADH dehydrogenase (Complex I), that is believed not to be involved in catalysis. Complex I functions in the transfer of electrons from NADH to the respiratory chain. The immediate electron acceptor for the enzyme is believed to be ubiquinone.</text>
</comment>
<comment type="subcellular location">
    <subcellularLocation>
        <location evidence="11">Mitochondrion inner membrane</location>
        <topology evidence="11">Peripheral membrane protein</topology>
        <orientation evidence="11">Matrix side</orientation>
    </subcellularLocation>
</comment>
<evidence type="ECO:0000313" key="12">
    <source>
        <dbReference type="EnsemblMetazoa" id="Aqu2.1.27802_001"/>
    </source>
</evidence>
<gene>
    <name evidence="12" type="primary">100634278</name>
</gene>
<evidence type="ECO:0000256" key="5">
    <source>
        <dbReference type="ARBA" id="ARBA00022660"/>
    </source>
</evidence>
<reference evidence="12" key="2">
    <citation type="submission" date="2017-05" db="UniProtKB">
        <authorList>
            <consortium name="EnsemblMetazoa"/>
        </authorList>
    </citation>
    <scope>IDENTIFICATION</scope>
</reference>
<dbReference type="Proteomes" id="UP000007879">
    <property type="component" value="Unassembled WGS sequence"/>
</dbReference>
<dbReference type="KEGG" id="aqu:100634278"/>